<dbReference type="PANTHER" id="PTHR47406">
    <property type="entry name" value="COAGULATION FACTOR 5/8 TYPE, C-TERMINAL"/>
    <property type="match status" value="1"/>
</dbReference>
<keyword evidence="4" id="KW-1185">Reference proteome</keyword>
<dbReference type="GO" id="GO:0005975">
    <property type="term" value="P:carbohydrate metabolic process"/>
    <property type="evidence" value="ECO:0007669"/>
    <property type="project" value="InterPro"/>
</dbReference>
<name>A0A517XYQ7_9BACT</name>
<dbReference type="PANTHER" id="PTHR47406:SF2">
    <property type="entry name" value="ALPHA GLUCURONIDASE N-TERMINAL DOMAIN-CONTAINING PROTEIN"/>
    <property type="match status" value="1"/>
</dbReference>
<dbReference type="GO" id="GO:0004553">
    <property type="term" value="F:hydrolase activity, hydrolyzing O-glycosyl compounds"/>
    <property type="evidence" value="ECO:0007669"/>
    <property type="project" value="InterPro"/>
</dbReference>
<accession>A0A517XYQ7</accession>
<dbReference type="Proteomes" id="UP000319576">
    <property type="component" value="Chromosome"/>
</dbReference>
<dbReference type="AlphaFoldDB" id="A0A517XYQ7"/>
<evidence type="ECO:0000256" key="1">
    <source>
        <dbReference type="ARBA" id="ARBA00022801"/>
    </source>
</evidence>
<proteinExistence type="predicted"/>
<dbReference type="OrthoDB" id="5136785at2"/>
<reference evidence="3 4" key="1">
    <citation type="submission" date="2019-02" db="EMBL/GenBank/DDBJ databases">
        <title>Deep-cultivation of Planctomycetes and their phenomic and genomic characterization uncovers novel biology.</title>
        <authorList>
            <person name="Wiegand S."/>
            <person name="Jogler M."/>
            <person name="Boedeker C."/>
            <person name="Pinto D."/>
            <person name="Vollmers J."/>
            <person name="Rivas-Marin E."/>
            <person name="Kohn T."/>
            <person name="Peeters S.H."/>
            <person name="Heuer A."/>
            <person name="Rast P."/>
            <person name="Oberbeckmann S."/>
            <person name="Bunk B."/>
            <person name="Jeske O."/>
            <person name="Meyerdierks A."/>
            <person name="Storesund J.E."/>
            <person name="Kallscheuer N."/>
            <person name="Luecker S."/>
            <person name="Lage O.M."/>
            <person name="Pohl T."/>
            <person name="Merkel B.J."/>
            <person name="Hornburger P."/>
            <person name="Mueller R.-W."/>
            <person name="Bruemmer F."/>
            <person name="Labrenz M."/>
            <person name="Spormann A.M."/>
            <person name="Op den Camp H."/>
            <person name="Overmann J."/>
            <person name="Amann R."/>
            <person name="Jetten M.S.M."/>
            <person name="Mascher T."/>
            <person name="Medema M.H."/>
            <person name="Devos D.P."/>
            <person name="Kaster A.-K."/>
            <person name="Ovreas L."/>
            <person name="Rohde M."/>
            <person name="Galperin M.Y."/>
            <person name="Jogler C."/>
        </authorList>
    </citation>
    <scope>NUCLEOTIDE SEQUENCE [LARGE SCALE GENOMIC DNA]</scope>
    <source>
        <strain evidence="3 4">ETA_A1</strain>
    </source>
</reference>
<gene>
    <name evidence="3" type="ORF">ETAA1_46290</name>
</gene>
<feature type="signal peptide" evidence="2">
    <location>
        <begin position="1"/>
        <end position="21"/>
    </location>
</feature>
<feature type="chain" id="PRO_5021856588" evidence="2">
    <location>
        <begin position="22"/>
        <end position="793"/>
    </location>
</feature>
<dbReference type="Gene3D" id="3.30.379.10">
    <property type="entry name" value="Chitobiase/beta-hexosaminidase domain 2-like"/>
    <property type="match status" value="1"/>
</dbReference>
<dbReference type="InterPro" id="IPR008979">
    <property type="entry name" value="Galactose-bd-like_sf"/>
</dbReference>
<dbReference type="RefSeq" id="WP_145242550.1">
    <property type="nucleotide sequence ID" value="NZ_CP036273.1"/>
</dbReference>
<dbReference type="InterPro" id="IPR032287">
    <property type="entry name" value="DUF4838"/>
</dbReference>
<protein>
    <submittedName>
        <fullName evidence="3">Glycosyl hydrolases family 2, sugar binding domain</fullName>
    </submittedName>
</protein>
<evidence type="ECO:0000256" key="2">
    <source>
        <dbReference type="SAM" id="SignalP"/>
    </source>
</evidence>
<keyword evidence="2" id="KW-0732">Signal</keyword>
<evidence type="ECO:0000313" key="4">
    <source>
        <dbReference type="Proteomes" id="UP000319576"/>
    </source>
</evidence>
<sequence precursor="true">MRPLRLAVPLVALACVLPAAAQPPAPLVVAGGGKAPAVVVVSPTAGPWEKKAAAEVVRCVGLMTGTEPKLADTAEAVDAAIKGGGRVIVVGGAALKVDPSLAAALAKVAKKEPVLRADAIALRRQGDRIFVVGTNDDSHYYAAAELLRRWGCRWYLPTAIGECIPETKTLTVGDLDYAYAPPFEVRNYWVSWNGANDGQDEFMRRNYLNSGVGVPNGHAIGEYVQELIPKGKSVFDIPIADDATADHVVKKVAPKFAKGEFFSLGMEDGVYRSESKIDKELQAGLKDKYFLAASLTDPFLTLYNKVADKLLKAHPDSKSKIGFLAYGNLTIPPQRKMLAAKPLVAYLAAIDVDPIHGMDDPKSPPRQEYRDMMYRWAEVMQGRVVVYDYDQGMLVWRDLPNPSIGAIRQDVKHYKKAGILGVSTESRNAIATTFLNLHVRGQLYWNPDADVDALLGEVYERFYGPAAKPMAAYWGAILKAWDDTVVTEHEHFVIPAVYTPALVTQLRGHLVEAEKAVAPLAGHAGRNEKLYSERVRFARLGFNVLDHYTAMVKAAAADVDYGAAVAAGEKGLAARLELAKMNPTFTTRVVGVAPEGKDAGPAWFPGEVQQYRDLLAATDGTKGKLLTKLPTEWAFRRDPHDTGVVSGWAYRPVDLTWWKGRKDAGSVDSHRENPGHWGMLRTDVYMQAQGVVSPDYHSYTGYAWYRTDADVPAAAKAQIRFPGLFNEAWLYVNGHLVAHREYREPWWLSDYKFEWDVDVTAHMRPGSNRFAVRVHNPHHFGGMFRRPFLYQPR</sequence>
<dbReference type="InterPro" id="IPR029018">
    <property type="entry name" value="Hex-like_dom2"/>
</dbReference>
<keyword evidence="1 3" id="KW-0378">Hydrolase</keyword>
<evidence type="ECO:0000313" key="3">
    <source>
        <dbReference type="EMBL" id="QDU22646.1"/>
    </source>
</evidence>
<organism evidence="3 4">
    <name type="scientific">Urbifossiella limnaea</name>
    <dbReference type="NCBI Taxonomy" id="2528023"/>
    <lineage>
        <taxon>Bacteria</taxon>
        <taxon>Pseudomonadati</taxon>
        <taxon>Planctomycetota</taxon>
        <taxon>Planctomycetia</taxon>
        <taxon>Gemmatales</taxon>
        <taxon>Gemmataceae</taxon>
        <taxon>Urbifossiella</taxon>
    </lineage>
</organism>
<dbReference type="SUPFAM" id="SSF49785">
    <property type="entry name" value="Galactose-binding domain-like"/>
    <property type="match status" value="1"/>
</dbReference>
<dbReference type="Pfam" id="PF16126">
    <property type="entry name" value="DUF4838"/>
    <property type="match status" value="1"/>
</dbReference>
<dbReference type="EMBL" id="CP036273">
    <property type="protein sequence ID" value="QDU22646.1"/>
    <property type="molecule type" value="Genomic_DNA"/>
</dbReference>
<dbReference type="Gene3D" id="2.60.120.260">
    <property type="entry name" value="Galactose-binding domain-like"/>
    <property type="match status" value="1"/>
</dbReference>
<dbReference type="KEGG" id="uli:ETAA1_46290"/>